<dbReference type="PANTHER" id="PTHR35848">
    <property type="entry name" value="OXALATE-BINDING PROTEIN"/>
    <property type="match status" value="1"/>
</dbReference>
<comment type="caution">
    <text evidence="3">The sequence shown here is derived from an EMBL/GenBank/DDBJ whole genome shotgun (WGS) entry which is preliminary data.</text>
</comment>
<dbReference type="Pfam" id="PF07883">
    <property type="entry name" value="Cupin_2"/>
    <property type="match status" value="1"/>
</dbReference>
<sequence length="142" mass="15569">MKLSQIDPHTRATMTFDWGTVKWFVQPDTTPGATLSFGEVVLNPGQGHERHNHPTAEEVLYVLSGSGEQMLNDEEPFPVHAGDVIYVPKGMFHGTLNTGWSPLRLIALYNPGGAEEKALAELDDYREVPPGSVPTFIRNLGG</sequence>
<reference evidence="3 4" key="1">
    <citation type="submission" date="2019-11" db="EMBL/GenBank/DDBJ databases">
        <authorList>
            <person name="Li X.-J."/>
            <person name="Feng X.-M."/>
        </authorList>
    </citation>
    <scope>NUCLEOTIDE SEQUENCE [LARGE SCALE GENOMIC DNA]</scope>
    <source>
        <strain evidence="3 4">XMNu-373</strain>
    </source>
</reference>
<feature type="domain" description="Cupin type-2" evidence="2">
    <location>
        <begin position="39"/>
        <end position="108"/>
    </location>
</feature>
<evidence type="ECO:0000259" key="2">
    <source>
        <dbReference type="Pfam" id="PF07883"/>
    </source>
</evidence>
<dbReference type="EMBL" id="WLZY01000002">
    <property type="protein sequence ID" value="NDL56959.1"/>
    <property type="molecule type" value="Genomic_DNA"/>
</dbReference>
<dbReference type="PANTHER" id="PTHR35848:SF6">
    <property type="entry name" value="CUPIN TYPE-2 DOMAIN-CONTAINING PROTEIN"/>
    <property type="match status" value="1"/>
</dbReference>
<gene>
    <name evidence="3" type="ORF">F7O44_07725</name>
</gene>
<keyword evidence="1" id="KW-0479">Metal-binding</keyword>
<dbReference type="SUPFAM" id="SSF51182">
    <property type="entry name" value="RmlC-like cupins"/>
    <property type="match status" value="1"/>
</dbReference>
<dbReference type="RefSeq" id="WP_162449652.1">
    <property type="nucleotide sequence ID" value="NZ_WLZY01000002.1"/>
</dbReference>
<dbReference type="InterPro" id="IPR051610">
    <property type="entry name" value="GPI/OXD"/>
</dbReference>
<dbReference type="Gene3D" id="2.60.120.10">
    <property type="entry name" value="Jelly Rolls"/>
    <property type="match status" value="1"/>
</dbReference>
<dbReference type="InterPro" id="IPR014710">
    <property type="entry name" value="RmlC-like_jellyroll"/>
</dbReference>
<protein>
    <submittedName>
        <fullName evidence="3">Cupin domain-containing protein</fullName>
    </submittedName>
</protein>
<organism evidence="3 4">
    <name type="scientific">Phytoactinopolyspora mesophila</name>
    <dbReference type="NCBI Taxonomy" id="2650750"/>
    <lineage>
        <taxon>Bacteria</taxon>
        <taxon>Bacillati</taxon>
        <taxon>Actinomycetota</taxon>
        <taxon>Actinomycetes</taxon>
        <taxon>Jiangellales</taxon>
        <taxon>Jiangellaceae</taxon>
        <taxon>Phytoactinopolyspora</taxon>
    </lineage>
</organism>
<dbReference type="GO" id="GO:0046872">
    <property type="term" value="F:metal ion binding"/>
    <property type="evidence" value="ECO:0007669"/>
    <property type="project" value="UniProtKB-KW"/>
</dbReference>
<dbReference type="InterPro" id="IPR013096">
    <property type="entry name" value="Cupin_2"/>
</dbReference>
<accession>A0A7K3M106</accession>
<evidence type="ECO:0000313" key="4">
    <source>
        <dbReference type="Proteomes" id="UP000460435"/>
    </source>
</evidence>
<evidence type="ECO:0000313" key="3">
    <source>
        <dbReference type="EMBL" id="NDL56959.1"/>
    </source>
</evidence>
<dbReference type="AlphaFoldDB" id="A0A7K3M106"/>
<dbReference type="Proteomes" id="UP000460435">
    <property type="component" value="Unassembled WGS sequence"/>
</dbReference>
<proteinExistence type="predicted"/>
<name>A0A7K3M106_9ACTN</name>
<dbReference type="InterPro" id="IPR011051">
    <property type="entry name" value="RmlC_Cupin_sf"/>
</dbReference>
<keyword evidence="4" id="KW-1185">Reference proteome</keyword>
<evidence type="ECO:0000256" key="1">
    <source>
        <dbReference type="ARBA" id="ARBA00022723"/>
    </source>
</evidence>